<dbReference type="PROSITE" id="PS51318">
    <property type="entry name" value="TAT"/>
    <property type="match status" value="1"/>
</dbReference>
<dbReference type="Pfam" id="PF10518">
    <property type="entry name" value="TAT_signal"/>
    <property type="match status" value="1"/>
</dbReference>
<feature type="domain" description="FAD-dependent oxidoreductase 2 FAD-binding" evidence="5">
    <location>
        <begin position="91"/>
        <end position="517"/>
    </location>
</feature>
<dbReference type="Gene3D" id="3.50.50.60">
    <property type="entry name" value="FAD/NAD(P)-binding domain"/>
    <property type="match status" value="1"/>
</dbReference>
<reference evidence="6" key="1">
    <citation type="submission" date="2018-08" db="EMBL/GenBank/DDBJ databases">
        <title>Murine metabolic-syndrome-specific gut microbial biobank.</title>
        <authorList>
            <person name="Liu C."/>
        </authorList>
    </citation>
    <scope>NUCLEOTIDE SEQUENCE [LARGE SCALE GENOMIC DNA]</scope>
    <source>
        <strain evidence="6">Z82</strain>
    </source>
</reference>
<dbReference type="InterPro" id="IPR036188">
    <property type="entry name" value="FAD/NAD-bd_sf"/>
</dbReference>
<dbReference type="InterPro" id="IPR027477">
    <property type="entry name" value="Succ_DH/fumarate_Rdtase_cat_sf"/>
</dbReference>
<sequence length="581" mass="61928">MLAVSFPAYSRRVYMENINRRGFLKGGAALAAGAALAGLAGCAPTNQKGKEEVSAQAATKPLPLDLKESDFDFSVVELEPITDFAEEQTYDIVVVGAGCAGVPAVLTAVEEGASVACLQKEAAVSANGNGASFVVNAESNPAGISRWRSSWAERNDWRINNKLFDYYVRYAEEAVPWVVAQGRAAGIEPVEYLTSSTISYDDGGIVAVCDVTQASNNDLMTALAKVAEQQGATFYYSTPCVQLVQAEDGTVTGAIGKKADGSYIKLNATKGVVLAAGDYMNNDSMVSRNLRDSMAFPVCLINHTGDGHIMGILAGGRMAPLGHARQIHTNYIGPFMFYNFLALDAHGNRFCNENIPMSSLNGAMAQTFQPKDGGIHYRIFDSKVEGGFKGLPGVPAVALVGEGSAWMDAEIVVSGNTLEELCENAGMPVEAGVASIKRYNELCAQGRDDDFGVPGSDMCAIDTPPFFCIKGDIAMSGINAGVMVDEFYRVIDDEGQPIPHLWAAGIQAGNPCGGINWNMPGGFSNAHIFTAGRYTVINALTGGMEPKKPGGFEQVSDLFKDQDGKFAWQTPEMCDHEITVW</sequence>
<evidence type="ECO:0000256" key="3">
    <source>
        <dbReference type="ARBA" id="ARBA00022827"/>
    </source>
</evidence>
<dbReference type="InterPro" id="IPR003953">
    <property type="entry name" value="FAD-dep_OxRdtase_2_FAD-bd"/>
</dbReference>
<dbReference type="AlphaFoldDB" id="A0A7C9JMP5"/>
<evidence type="ECO:0000259" key="5">
    <source>
        <dbReference type="Pfam" id="PF00890"/>
    </source>
</evidence>
<dbReference type="Gene3D" id="3.90.700.10">
    <property type="entry name" value="Succinate dehydrogenase/fumarate reductase flavoprotein, catalytic domain"/>
    <property type="match status" value="1"/>
</dbReference>
<dbReference type="PANTHER" id="PTHR43400:SF7">
    <property type="entry name" value="FAD-DEPENDENT OXIDOREDUCTASE 2 FAD BINDING DOMAIN-CONTAINING PROTEIN"/>
    <property type="match status" value="1"/>
</dbReference>
<dbReference type="InterPro" id="IPR006311">
    <property type="entry name" value="TAT_signal"/>
</dbReference>
<dbReference type="GO" id="GO:0016491">
    <property type="term" value="F:oxidoreductase activity"/>
    <property type="evidence" value="ECO:0007669"/>
    <property type="project" value="UniProtKB-KW"/>
</dbReference>
<organism evidence="6">
    <name type="scientific">Muribaculaceae bacterium Z82</name>
    <dbReference type="NCBI Taxonomy" id="2304548"/>
    <lineage>
        <taxon>Bacteria</taxon>
        <taxon>Pseudomonadati</taxon>
        <taxon>Bacteroidota</taxon>
        <taxon>Bacteroidia</taxon>
        <taxon>Bacteroidales</taxon>
        <taxon>Muribaculaceae</taxon>
    </lineage>
</organism>
<comment type="cofactor">
    <cofactor evidence="1">
        <name>FAD</name>
        <dbReference type="ChEBI" id="CHEBI:57692"/>
    </cofactor>
</comment>
<dbReference type="Pfam" id="PF00890">
    <property type="entry name" value="FAD_binding_2"/>
    <property type="match status" value="1"/>
</dbReference>
<evidence type="ECO:0000256" key="4">
    <source>
        <dbReference type="ARBA" id="ARBA00023002"/>
    </source>
</evidence>
<dbReference type="EMBL" id="QWKH01000012">
    <property type="protein sequence ID" value="NBI34038.1"/>
    <property type="molecule type" value="Genomic_DNA"/>
</dbReference>
<keyword evidence="3" id="KW-0274">FAD</keyword>
<comment type="caution">
    <text evidence="6">The sequence shown here is derived from an EMBL/GenBank/DDBJ whole genome shotgun (WGS) entry which is preliminary data.</text>
</comment>
<dbReference type="InterPro" id="IPR050315">
    <property type="entry name" value="FAD-oxidoreductase_2"/>
</dbReference>
<name>A0A7C9JMP5_9BACT</name>
<protein>
    <submittedName>
        <fullName evidence="6">FAD-dependent oxidoreductase</fullName>
    </submittedName>
</protein>
<gene>
    <name evidence="6" type="ORF">D1639_03130</name>
</gene>
<accession>A0A7C9JMP5</accession>
<evidence type="ECO:0000313" key="6">
    <source>
        <dbReference type="EMBL" id="NBI34038.1"/>
    </source>
</evidence>
<keyword evidence="4" id="KW-0560">Oxidoreductase</keyword>
<evidence type="ECO:0000256" key="1">
    <source>
        <dbReference type="ARBA" id="ARBA00001974"/>
    </source>
</evidence>
<dbReference type="SUPFAM" id="SSF51905">
    <property type="entry name" value="FAD/NAD(P)-binding domain"/>
    <property type="match status" value="1"/>
</dbReference>
<evidence type="ECO:0000256" key="2">
    <source>
        <dbReference type="ARBA" id="ARBA00022630"/>
    </source>
</evidence>
<dbReference type="InterPro" id="IPR019546">
    <property type="entry name" value="TAT_signal_bac_arc"/>
</dbReference>
<keyword evidence="2" id="KW-0285">Flavoprotein</keyword>
<dbReference type="NCBIfam" id="TIGR01409">
    <property type="entry name" value="TAT_signal_seq"/>
    <property type="match status" value="1"/>
</dbReference>
<dbReference type="PANTHER" id="PTHR43400">
    <property type="entry name" value="FUMARATE REDUCTASE"/>
    <property type="match status" value="1"/>
</dbReference>
<dbReference type="SUPFAM" id="SSF56425">
    <property type="entry name" value="Succinate dehydrogenase/fumarate reductase flavoprotein, catalytic domain"/>
    <property type="match status" value="1"/>
</dbReference>
<proteinExistence type="predicted"/>